<feature type="domain" description="Organic solvent tolerance-like N-terminal" evidence="2">
    <location>
        <begin position="69"/>
        <end position="177"/>
    </location>
</feature>
<dbReference type="EMBL" id="JAIGYQ010000009">
    <property type="protein sequence ID" value="MBX7491180.1"/>
    <property type="molecule type" value="Genomic_DNA"/>
</dbReference>
<organism evidence="3 4">
    <name type="scientific">Helicobacter turcicus</name>
    <dbReference type="NCBI Taxonomy" id="2867412"/>
    <lineage>
        <taxon>Bacteria</taxon>
        <taxon>Pseudomonadati</taxon>
        <taxon>Campylobacterota</taxon>
        <taxon>Epsilonproteobacteria</taxon>
        <taxon>Campylobacterales</taxon>
        <taxon>Helicobacteraceae</taxon>
        <taxon>Helicobacter</taxon>
    </lineage>
</organism>
<protein>
    <submittedName>
        <fullName evidence="3">LPS assembly protein LptD</fullName>
    </submittedName>
</protein>
<comment type="caution">
    <text evidence="3">The sequence shown here is derived from an EMBL/GenBank/DDBJ whole genome shotgun (WGS) entry which is preliminary data.</text>
</comment>
<sequence length="711" mass="83223">MFKKNVKKLGVAISLATTFTFSLLEARPSIKQFDAKQEAVFEFLADDMEYSQSIIVGKGHATVINLDYYISANKAVYNTKTREITLSGDVNAYKGNALYLRAQEVKIKLQEDYSFLEPFYMQDSTTGLWVEAKSAEYDKDVYKIQDVAISTCSVNNPIWKLKADEGKYDTNKEWLTLWHPRLCVYDVPVLYFPYLSFSAGYKRKSGLLYPVLGNSKDDGIIYSQPIYFAPYNWWDMTLIPTMRTKRGGGVYGEFRVIDDKSQMLWANFGYFGDSNSYQNTYNLENQEHFGFQLEYTRKDLLTDVQNYFYEDGLYADISQVSDIDYFRLTDDKARERADLQGSLLTTRLNYFLKSDSDYIGIYGRYYSDLESTSNAKTLQTLPQVQYHRQIDKLFIEDLYYSFDYQIKHFTRPIGYRAVQQEAQLPILFTQSFADDYLNVSLSPVFYATQVNYNNIDDGLHLATGRYITQHYQFKANTDLVKQYENFGHTLNLETFYTLPGFEDKKGSFTTFFALPGDKQELRFSASQHFYDTNNILKLSHRMRQYFYLEDKHKVGELENEVQYFYNHEWSLLSDIFYAHSENRISEATHKINYNREYLNAYFGHFFRDSFAKTDWSRGRYGEANYIMAGVEKDFANLNLFASLGYDYKEDYFKTWQVGFETSVRCFSFGLKYVSEIYPMLTTHGARARDDRYALLTIKFIPLLSSDVKVGR</sequence>
<evidence type="ECO:0000313" key="4">
    <source>
        <dbReference type="Proteomes" id="UP000700059"/>
    </source>
</evidence>
<dbReference type="InterPro" id="IPR020889">
    <property type="entry name" value="LipoPS_assembly_LptD"/>
</dbReference>
<evidence type="ECO:0000259" key="2">
    <source>
        <dbReference type="Pfam" id="PF03968"/>
    </source>
</evidence>
<dbReference type="InterPro" id="IPR005653">
    <property type="entry name" value="OstA-like_N"/>
</dbReference>
<keyword evidence="1" id="KW-0472">Membrane</keyword>
<gene>
    <name evidence="3" type="primary">lptD</name>
    <name evidence="3" type="ORF">K4G57_06855</name>
</gene>
<dbReference type="PANTHER" id="PTHR30189:SF1">
    <property type="entry name" value="LPS-ASSEMBLY PROTEIN LPTD"/>
    <property type="match status" value="1"/>
</dbReference>
<name>A0ABS7JP70_9HELI</name>
<keyword evidence="4" id="KW-1185">Reference proteome</keyword>
<evidence type="ECO:0000256" key="1">
    <source>
        <dbReference type="ARBA" id="ARBA00023237"/>
    </source>
</evidence>
<dbReference type="HAMAP" id="MF_01411">
    <property type="entry name" value="LPS_assembly_LptD"/>
    <property type="match status" value="1"/>
</dbReference>
<reference evidence="3 4" key="1">
    <citation type="submission" date="2021-08" db="EMBL/GenBank/DDBJ databases">
        <title>Helicobacter spp. isolated from feces of Anatolian Ground Squirrel (Spermophilus xanthoprymnus) in Turkey.</title>
        <authorList>
            <person name="Aydin F."/>
            <person name="Abay S."/>
            <person name="Kayman T."/>
            <person name="Karakaya E."/>
            <person name="Saticioglu I.B."/>
        </authorList>
    </citation>
    <scope>NUCLEOTIDE SEQUENCE [LARGE SCALE GENOMIC DNA]</scope>
    <source>
        <strain evidence="3 4">Faydin-H70</strain>
    </source>
</reference>
<keyword evidence="1" id="KW-0998">Cell outer membrane</keyword>
<dbReference type="RefSeq" id="WP_221532445.1">
    <property type="nucleotide sequence ID" value="NZ_JAIGYP010000009.1"/>
</dbReference>
<evidence type="ECO:0000313" key="3">
    <source>
        <dbReference type="EMBL" id="MBX7491180.1"/>
    </source>
</evidence>
<dbReference type="PANTHER" id="PTHR30189">
    <property type="entry name" value="LPS-ASSEMBLY PROTEIN"/>
    <property type="match status" value="1"/>
</dbReference>
<proteinExistence type="inferred from homology"/>
<dbReference type="Pfam" id="PF03968">
    <property type="entry name" value="LptD_N"/>
    <property type="match status" value="1"/>
</dbReference>
<dbReference type="InterPro" id="IPR050218">
    <property type="entry name" value="LptD"/>
</dbReference>
<dbReference type="Proteomes" id="UP000700059">
    <property type="component" value="Unassembled WGS sequence"/>
</dbReference>
<dbReference type="Gene3D" id="2.60.450.10">
    <property type="entry name" value="Lipopolysaccharide (LPS) transport protein A like domain"/>
    <property type="match status" value="1"/>
</dbReference>
<accession>A0ABS7JP70</accession>